<name>A0AAI9T4T3_SPIME</name>
<dbReference type="RefSeq" id="WP_004027892.1">
    <property type="nucleotide sequence ID" value="NZ_AGBZ02000001.1"/>
</dbReference>
<proteinExistence type="predicted"/>
<reference evidence="1 2" key="1">
    <citation type="journal article" date="2012" name="J. Proteome Res.">
        <title>Application of Spiroplasma melliferum proteogenomic profiling for the discovery of virulence factors and pathogenicity mechanisms in host-associated spiroplasmas.</title>
        <authorList>
            <person name="Alexeev D."/>
            <person name="Kostrjukova E."/>
            <person name="Aliper A."/>
            <person name="Popenko A."/>
            <person name="Bazaleev N."/>
            <person name="Tyakht A."/>
            <person name="Selezneva O."/>
            <person name="Akopian T."/>
            <person name="Prichodko E."/>
            <person name="Kondratov I."/>
            <person name="Chukin M."/>
            <person name="Demina I."/>
            <person name="Galyamina M."/>
            <person name="Kamashev D."/>
            <person name="Vanyushkina A."/>
            <person name="Ladygina V."/>
            <person name="Levitskii S."/>
            <person name="Lazarev V."/>
            <person name="Govorun V."/>
        </authorList>
    </citation>
    <scope>NUCLEOTIDE SEQUENCE [LARGE SCALE GENOMIC DNA]</scope>
    <source>
        <strain evidence="1 2">KC3</strain>
    </source>
</reference>
<accession>A0AAI9T4T3</accession>
<dbReference type="AlphaFoldDB" id="A0AAI9T4T3"/>
<protein>
    <submittedName>
        <fullName evidence="1">Uncharacterized protein</fullName>
    </submittedName>
</protein>
<evidence type="ECO:0000313" key="2">
    <source>
        <dbReference type="Proteomes" id="UP000004057"/>
    </source>
</evidence>
<dbReference type="Proteomes" id="UP000004057">
    <property type="component" value="Unassembled WGS sequence"/>
</dbReference>
<organism evidence="1 2">
    <name type="scientific">Spiroplasma melliferum KC3</name>
    <dbReference type="NCBI Taxonomy" id="570509"/>
    <lineage>
        <taxon>Bacteria</taxon>
        <taxon>Bacillati</taxon>
        <taxon>Mycoplasmatota</taxon>
        <taxon>Mollicutes</taxon>
        <taxon>Entomoplasmatales</taxon>
        <taxon>Spiroplasmataceae</taxon>
        <taxon>Spiroplasma</taxon>
    </lineage>
</organism>
<dbReference type="EMBL" id="AGBZ02000001">
    <property type="protein sequence ID" value="KAI93137.1"/>
    <property type="molecule type" value="Genomic_DNA"/>
</dbReference>
<evidence type="ECO:0000313" key="1">
    <source>
        <dbReference type="EMBL" id="KAI93137.1"/>
    </source>
</evidence>
<sequence length="76" mass="8954">MGRPLKSFNIEYSDSGYIVRTDCLCCGKKDLDVFQFIDFIYEWGDGEYGGEYQSYPFCNDCIDRFHKKMKVGDYEC</sequence>
<gene>
    <name evidence="1" type="ORF">SPM_001765</name>
</gene>
<comment type="caution">
    <text evidence="1">The sequence shown here is derived from an EMBL/GenBank/DDBJ whole genome shotgun (WGS) entry which is preliminary data.</text>
</comment>